<feature type="transmembrane region" description="Helical" evidence="1">
    <location>
        <begin position="140"/>
        <end position="157"/>
    </location>
</feature>
<feature type="transmembrane region" description="Helical" evidence="1">
    <location>
        <begin position="337"/>
        <end position="356"/>
    </location>
</feature>
<keyword evidence="3" id="KW-1185">Reference proteome</keyword>
<feature type="transmembrane region" description="Helical" evidence="1">
    <location>
        <begin position="205"/>
        <end position="226"/>
    </location>
</feature>
<keyword evidence="1" id="KW-0812">Transmembrane</keyword>
<keyword evidence="1" id="KW-1133">Transmembrane helix</keyword>
<gene>
    <name evidence="2" type="ordered locus">PCC8801_3330</name>
</gene>
<feature type="transmembrane region" description="Helical" evidence="1">
    <location>
        <begin position="86"/>
        <end position="104"/>
    </location>
</feature>
<dbReference type="Proteomes" id="UP000008204">
    <property type="component" value="Chromosome"/>
</dbReference>
<reference evidence="3" key="1">
    <citation type="journal article" date="2011" name="MBio">
        <title>Novel metabolic attributes of the genus Cyanothece, comprising a group of unicellular nitrogen-fixing Cyanobacteria.</title>
        <authorList>
            <person name="Bandyopadhyay A."/>
            <person name="Elvitigala T."/>
            <person name="Welsh E."/>
            <person name="Stockel J."/>
            <person name="Liberton M."/>
            <person name="Min H."/>
            <person name="Sherman L.A."/>
            <person name="Pakrasi H.B."/>
        </authorList>
    </citation>
    <scope>NUCLEOTIDE SEQUENCE [LARGE SCALE GENOMIC DNA]</scope>
    <source>
        <strain evidence="3">PCC 8801</strain>
    </source>
</reference>
<dbReference type="HOGENOM" id="CLU_584900_0_0_3"/>
<organism evidence="2 3">
    <name type="scientific">Rippkaea orientalis (strain PCC 8801 / RF-1)</name>
    <name type="common">Cyanothece sp. (strain PCC 8801)</name>
    <dbReference type="NCBI Taxonomy" id="41431"/>
    <lineage>
        <taxon>Bacteria</taxon>
        <taxon>Bacillati</taxon>
        <taxon>Cyanobacteriota</taxon>
        <taxon>Cyanophyceae</taxon>
        <taxon>Oscillatoriophycideae</taxon>
        <taxon>Chroococcales</taxon>
        <taxon>Aphanothecaceae</taxon>
        <taxon>Rippkaea</taxon>
        <taxon>Rippkaea orientalis</taxon>
    </lineage>
</organism>
<feature type="transmembrane region" description="Helical" evidence="1">
    <location>
        <begin position="362"/>
        <end position="380"/>
    </location>
</feature>
<feature type="transmembrane region" description="Helical" evidence="1">
    <location>
        <begin position="59"/>
        <end position="80"/>
    </location>
</feature>
<dbReference type="AlphaFoldDB" id="B7JZ89"/>
<feature type="transmembrane region" description="Helical" evidence="1">
    <location>
        <begin position="116"/>
        <end position="134"/>
    </location>
</feature>
<evidence type="ECO:0000256" key="1">
    <source>
        <dbReference type="SAM" id="Phobius"/>
    </source>
</evidence>
<dbReference type="EMBL" id="CP001287">
    <property type="protein sequence ID" value="ACK67300.1"/>
    <property type="molecule type" value="Genomic_DNA"/>
</dbReference>
<evidence type="ECO:0000313" key="3">
    <source>
        <dbReference type="Proteomes" id="UP000008204"/>
    </source>
</evidence>
<feature type="transmembrane region" description="Helical" evidence="1">
    <location>
        <begin position="177"/>
        <end position="199"/>
    </location>
</feature>
<proteinExistence type="predicted"/>
<dbReference type="OrthoDB" id="431307at2"/>
<feature type="transmembrane region" description="Helical" evidence="1">
    <location>
        <begin position="238"/>
        <end position="262"/>
    </location>
</feature>
<feature type="transmembrane region" description="Helical" evidence="1">
    <location>
        <begin position="20"/>
        <end position="38"/>
    </location>
</feature>
<protein>
    <submittedName>
        <fullName evidence="2">Uncharacterized protein</fullName>
    </submittedName>
</protein>
<keyword evidence="1" id="KW-0472">Membrane</keyword>
<name>B7JZ89_RIPO1</name>
<dbReference type="KEGG" id="cyp:PCC8801_3330"/>
<sequence>MLINSIKTFLESKNLTSKNYVFYVFFVVFYSSFIKICLIDKFFNVYMFQEWLINYSQGFIRRGLIGTILWFIHIKFGIDILDIRRFLQFFSYGTFLTFSGIYIFKVKQCTKRLTLENLVVLLCLPSLIIFSYDEIGWKDFFYFLGLFINLFLLRKLLRIVKFNSSKQEKDIKNHQGLVQAVNQYFYSLFIWYNLISIPIALSHEALIFLAIPLNIIITVNVIGLAFSVRQVAWRTLIIYLPTIMVCILCLIFRGNAVIGQTICEQWQITTKCILTLILTSPYSVSSIHAFTYILAFLLNIVILMRTSSIIIKNSINYKIDKQDISNSLSPINIGKSFSFKYALLPFIASLIMYIVGMDWGRWFFMISMSYAFCFLSPSLLHLEIVGYRRNKWILEALSPIYYSYSKVINYLSAKSPLERFYPIYLIGLIYTLFMIKIPVIGMKPIDFYKGTLYQLFVFVNQHISKHAKLITEKL</sequence>
<dbReference type="STRING" id="41431.PCC8801_3330"/>
<evidence type="ECO:0000313" key="2">
    <source>
        <dbReference type="EMBL" id="ACK67300.1"/>
    </source>
</evidence>
<feature type="transmembrane region" description="Helical" evidence="1">
    <location>
        <begin position="282"/>
        <end position="304"/>
    </location>
</feature>
<feature type="transmembrane region" description="Helical" evidence="1">
    <location>
        <begin position="419"/>
        <end position="439"/>
    </location>
</feature>
<accession>B7JZ89</accession>